<dbReference type="Proteomes" id="UP000735302">
    <property type="component" value="Unassembled WGS sequence"/>
</dbReference>
<feature type="compositionally biased region" description="Polar residues" evidence="3">
    <location>
        <begin position="1455"/>
        <end position="1468"/>
    </location>
</feature>
<feature type="compositionally biased region" description="Basic and acidic residues" evidence="3">
    <location>
        <begin position="1521"/>
        <end position="1534"/>
    </location>
</feature>
<dbReference type="GO" id="GO:0005085">
    <property type="term" value="F:guanyl-nucleotide exchange factor activity"/>
    <property type="evidence" value="ECO:0007669"/>
    <property type="project" value="InterPro"/>
</dbReference>
<feature type="compositionally biased region" description="Pro residues" evidence="3">
    <location>
        <begin position="375"/>
        <end position="385"/>
    </location>
</feature>
<evidence type="ECO:0000256" key="2">
    <source>
        <dbReference type="PROSITE-ProRule" id="PRU00983"/>
    </source>
</evidence>
<gene>
    <name evidence="6" type="ORF">PoB_007643700</name>
</gene>
<feature type="region of interest" description="Disordered" evidence="3">
    <location>
        <begin position="308"/>
        <end position="448"/>
    </location>
</feature>
<evidence type="ECO:0000313" key="6">
    <source>
        <dbReference type="EMBL" id="GFO49932.1"/>
    </source>
</evidence>
<feature type="region of interest" description="Disordered" evidence="3">
    <location>
        <begin position="1432"/>
        <end position="1477"/>
    </location>
</feature>
<keyword evidence="1" id="KW-0597">Phosphoprotein</keyword>
<dbReference type="Pfam" id="PF00169">
    <property type="entry name" value="PH"/>
    <property type="match status" value="1"/>
</dbReference>
<protein>
    <submittedName>
        <fullName evidence="6">Dedicator of cytokinesis protein 9</fullName>
    </submittedName>
</protein>
<dbReference type="Gene3D" id="2.30.29.30">
    <property type="entry name" value="Pleckstrin-homology domain (PH domain)/Phosphotyrosine-binding domain (PTB)"/>
    <property type="match status" value="1"/>
</dbReference>
<feature type="compositionally biased region" description="Polar residues" evidence="3">
    <location>
        <begin position="345"/>
        <end position="355"/>
    </location>
</feature>
<proteinExistence type="inferred from homology"/>
<dbReference type="InterPro" id="IPR021816">
    <property type="entry name" value="DOCK_C/D_N"/>
</dbReference>
<reference evidence="6 7" key="1">
    <citation type="journal article" date="2021" name="Elife">
        <title>Chloroplast acquisition without the gene transfer in kleptoplastic sea slugs, Plakobranchus ocellatus.</title>
        <authorList>
            <person name="Maeda T."/>
            <person name="Takahashi S."/>
            <person name="Yoshida T."/>
            <person name="Shimamura S."/>
            <person name="Takaki Y."/>
            <person name="Nagai Y."/>
            <person name="Toyoda A."/>
            <person name="Suzuki Y."/>
            <person name="Arimoto A."/>
            <person name="Ishii H."/>
            <person name="Satoh N."/>
            <person name="Nishiyama T."/>
            <person name="Hasebe M."/>
            <person name="Maruyama T."/>
            <person name="Minagawa J."/>
            <person name="Obokata J."/>
            <person name="Shigenobu S."/>
        </authorList>
    </citation>
    <scope>NUCLEOTIDE SEQUENCE [LARGE SCALE GENOMIC DNA]</scope>
</reference>
<dbReference type="InterPro" id="IPR037809">
    <property type="entry name" value="C2_Dock-D"/>
</dbReference>
<dbReference type="Gene3D" id="2.60.40.150">
    <property type="entry name" value="C2 domain"/>
    <property type="match status" value="1"/>
</dbReference>
<feature type="compositionally biased region" description="Low complexity" evidence="3">
    <location>
        <begin position="402"/>
        <end position="417"/>
    </location>
</feature>
<dbReference type="EMBL" id="BLXT01008548">
    <property type="protein sequence ID" value="GFO49932.1"/>
    <property type="molecule type" value="Genomic_DNA"/>
</dbReference>
<feature type="region of interest" description="Disordered" evidence="3">
    <location>
        <begin position="1506"/>
        <end position="1552"/>
    </location>
</feature>
<feature type="domain" description="PH" evidence="4">
    <location>
        <begin position="191"/>
        <end position="299"/>
    </location>
</feature>
<evidence type="ECO:0000256" key="3">
    <source>
        <dbReference type="SAM" id="MobiDB-lite"/>
    </source>
</evidence>
<dbReference type="Pfam" id="PF14429">
    <property type="entry name" value="DOCK-C2"/>
    <property type="match status" value="1"/>
</dbReference>
<accession>A0AAV4E032</accession>
<evidence type="ECO:0000259" key="4">
    <source>
        <dbReference type="PROSITE" id="PS50003"/>
    </source>
</evidence>
<comment type="similarity">
    <text evidence="2">Belongs to the DOCK family.</text>
</comment>
<dbReference type="PROSITE" id="PS51650">
    <property type="entry name" value="C2_DOCK"/>
    <property type="match status" value="1"/>
</dbReference>
<feature type="compositionally biased region" description="Low complexity" evidence="3">
    <location>
        <begin position="1511"/>
        <end position="1520"/>
    </location>
</feature>
<feature type="compositionally biased region" description="Low complexity" evidence="3">
    <location>
        <begin position="426"/>
        <end position="447"/>
    </location>
</feature>
<dbReference type="PANTHER" id="PTHR23317:SF26">
    <property type="entry name" value="ZIZIMIN, ISOFORM K"/>
    <property type="match status" value="1"/>
</dbReference>
<dbReference type="SMART" id="SM00233">
    <property type="entry name" value="PH"/>
    <property type="match status" value="1"/>
</dbReference>
<comment type="caution">
    <text evidence="6">The sequence shown here is derived from an EMBL/GenBank/DDBJ whole genome shotgun (WGS) entry which is preliminary data.</text>
</comment>
<dbReference type="InterPro" id="IPR026791">
    <property type="entry name" value="DOCK"/>
</dbReference>
<sequence length="1907" mass="215034">MPVQRHKSMPAQLTPDMIQHHVRRSVTGEQDWADLPVDQGTPDPIRFSAAFDNGGFILDSRPKLVEPVDYETFVVKNKVLLHNDPQRDMLCFPHDDVTVPPPAPDRKIRTVQSTVPVGADEAATSLMVKECLKTYTSKLQTVKFKYQAYGGSYQQLPNADKKEPLQEHIFEIDAEVEEKDDDTLSRNFVSAFAKKGWLLKGPDSGKDNIISFTKQFKRRFFVLKQQSDYTHILEIHKDDKKLDAKGAIFLDLAQEVVKNSKKGKHCFEIRMQDRPPCLLAAESEAEASDWIITLNKVINAADTASQISRDSIREENPPTGTPENYKESSINHPVVKEVNGGTNGADHSSSDSVTSGEDMPLNPPAQSQKTKPRRPPPPPPPPPHSPRQSTNMSHIPCPTMRQNQQPLPRQQQQQAHHASQRPPPSQQQQQQTHHTPQQSPQSQQQQQMIIPNHQAISAFPKTTVNPVINEVQEADTPAGHSDQATPDLQDPEFKQPVGIPTVILRKKKYCRETDSSLAKARQETRQNLFAIYSDMRRTVFDEDSEEKEEGDVEVFPRQFAERFLLRLESLRFALQLNLADEGKENKKVNPEPFFLTFALYDATEAKKISEDFHLDPNEAEISAMIPAELLAASDKLHCVNGRESTSPDLKGVQTSWLGQTSRQGIFSIVRRHQEIYLVARIEKILQGGINQCIDPYIRGGDSKTALKIHRQMKQFCCHIGHYRMPFAWSAIALSPDGAMPRGTTKMPIYKQETSKFSEEETLKLLQDLKRPEKKSKLQEVPGELRVYIEQIDQEQVVENTVTPSLVPVKPFSEPAPGAKAIPTFEIQEFIPDIASLCSAYESYINNLYIMPLALKYDGQKSFAKARNIACCIELRDSDEDGAIPLQRIYGRPGQSLFTTTASTTVLHHAQIPDFMEEVKISLPVQLREKHHLLFRFYHVSCEASKSSGGNSLRASSGKKKDTIEVAVGVAWLPLLQDGRPVTGEKTIPVAVTLPPFYLSHDSLSLTKSTSSDIKWVDGGKPLFKLNLHLVSTVYTQDHHLHNFFLHCQRVEQGGSLALDMNSVNKIKMENGDRGEQGDAIYVSPSDLQALLNGVKSLLAMEVSTYIHFLPTLVNQLLQLLSKTVSEDVAVNSVRVLIHIVSEVHSAHKHESLEKYVKYMFRPDKGSKNQRTVHEELSKHLTTILRPANTDPLVVTCFLKHAWFFFEILLKSMTLYLIDTDRVKMPRNERFSAECQFRIQNLLHVVTLHIIQKCKDYKDETKNANHSLANFVKSCFTLMDRGYVFRLVSKYIENFNPGDSKTLHDFKFEFLRIVCSHEHFIPLSLPLMRKGMVKNFKDLKHDYTLSEDFRHQHYLVGLLLFELRLAMTEDRPVRRAAITVIRNQLAKHAFDDRYASKSQQGRIAALYLPLIGVLLDSKNQLLQISPVAAAAAGKKGKGQAPLPNGDLSTHSRSDVTKSTISLSKGQNSPAIPGTPETKKKESAVFAMISGTVAVPHNPNELTVASAADHKGSNSSLASDSSSSEKDASGRKDKVMMRVPSNTSTAPSSSPYIGRTHKLDTTEIRDLLLCLLHVLKHLPEDILLGWFNNSSENDIIDFFALMELSLKHFQYQGRKKIVTLSMIGGQKSSTMPTPLQNQRGRPVSLSSQRTGSQYGDFLSEGLHTPTPSDAAAMIRALQEANISTEVGLVVLDILSLFCTTFKKDLEARGGDNDMMHTVFQIYLNFLRSSQSETLQKHVFGAWRAFIKKFQSVLFKGSADMCGELCFEILRCCNSKLNSTRREACALLYLLMRSNFEFSNRKSFTRVHLQVIISVSQLIGVVVGLSTTRFQESLAIVNNYAGSDKSIQYNPHMFVTISPHVNAWPDFRSERSEMMMMIRKKRNMKYDDDDDDEEEEEEKEEEEEEEEYDI</sequence>
<dbReference type="InterPro" id="IPR011993">
    <property type="entry name" value="PH-like_dom_sf"/>
</dbReference>
<feature type="domain" description="C2 DOCK-type" evidence="5">
    <location>
        <begin position="844"/>
        <end position="1030"/>
    </location>
</feature>
<feature type="compositionally biased region" description="Low complexity" evidence="3">
    <location>
        <begin position="1538"/>
        <end position="1549"/>
    </location>
</feature>
<evidence type="ECO:0000259" key="5">
    <source>
        <dbReference type="PROSITE" id="PS51650"/>
    </source>
</evidence>
<feature type="region of interest" description="Disordered" evidence="3">
    <location>
        <begin position="1626"/>
        <end position="1645"/>
    </location>
</feature>
<dbReference type="SUPFAM" id="SSF50729">
    <property type="entry name" value="PH domain-like"/>
    <property type="match status" value="1"/>
</dbReference>
<dbReference type="PROSITE" id="PS50003">
    <property type="entry name" value="PH_DOMAIN"/>
    <property type="match status" value="1"/>
</dbReference>
<dbReference type="GO" id="GO:0007264">
    <property type="term" value="P:small GTPase-mediated signal transduction"/>
    <property type="evidence" value="ECO:0007669"/>
    <property type="project" value="InterPro"/>
</dbReference>
<dbReference type="InterPro" id="IPR027007">
    <property type="entry name" value="C2_DOCK-type_domain"/>
</dbReference>
<dbReference type="InterPro" id="IPR016024">
    <property type="entry name" value="ARM-type_fold"/>
</dbReference>
<dbReference type="InterPro" id="IPR035892">
    <property type="entry name" value="C2_domain_sf"/>
</dbReference>
<keyword evidence="7" id="KW-1185">Reference proteome</keyword>
<name>A0AAV4E032_9GAST</name>
<dbReference type="Pfam" id="PF11878">
    <property type="entry name" value="DOCK_C-D_N"/>
    <property type="match status" value="1"/>
</dbReference>
<dbReference type="SUPFAM" id="SSF48371">
    <property type="entry name" value="ARM repeat"/>
    <property type="match status" value="1"/>
</dbReference>
<feature type="region of interest" description="Disordered" evidence="3">
    <location>
        <begin position="1878"/>
        <end position="1907"/>
    </location>
</feature>
<evidence type="ECO:0000256" key="1">
    <source>
        <dbReference type="ARBA" id="ARBA00022553"/>
    </source>
</evidence>
<organism evidence="6 7">
    <name type="scientific">Plakobranchus ocellatus</name>
    <dbReference type="NCBI Taxonomy" id="259542"/>
    <lineage>
        <taxon>Eukaryota</taxon>
        <taxon>Metazoa</taxon>
        <taxon>Spiralia</taxon>
        <taxon>Lophotrochozoa</taxon>
        <taxon>Mollusca</taxon>
        <taxon>Gastropoda</taxon>
        <taxon>Heterobranchia</taxon>
        <taxon>Euthyneura</taxon>
        <taxon>Panpulmonata</taxon>
        <taxon>Sacoglossa</taxon>
        <taxon>Placobranchoidea</taxon>
        <taxon>Plakobranchidae</taxon>
        <taxon>Plakobranchus</taxon>
    </lineage>
</organism>
<dbReference type="InterPro" id="IPR001849">
    <property type="entry name" value="PH_domain"/>
</dbReference>
<feature type="compositionally biased region" description="Acidic residues" evidence="3">
    <location>
        <begin position="1884"/>
        <end position="1907"/>
    </location>
</feature>
<dbReference type="PANTHER" id="PTHR23317">
    <property type="entry name" value="DEDICATOR OF CYTOKINESIS DOCK"/>
    <property type="match status" value="1"/>
</dbReference>
<dbReference type="CDD" id="cd08697">
    <property type="entry name" value="C2_Dock-D"/>
    <property type="match status" value="1"/>
</dbReference>
<evidence type="ECO:0000313" key="7">
    <source>
        <dbReference type="Proteomes" id="UP000735302"/>
    </source>
</evidence>